<dbReference type="EMBL" id="CH479207">
    <property type="protein sequence ID" value="EDW31033.1"/>
    <property type="molecule type" value="Genomic_DNA"/>
</dbReference>
<keyword evidence="9" id="KW-1185">Reference proteome</keyword>
<dbReference type="OMA" id="TKHQTLC"/>
<accession>B4H3T2</accession>
<dbReference type="GO" id="GO:0005783">
    <property type="term" value="C:endoplasmic reticulum"/>
    <property type="evidence" value="ECO:0007669"/>
    <property type="project" value="EnsemblMetazoa"/>
</dbReference>
<feature type="signal peptide" evidence="6">
    <location>
        <begin position="1"/>
        <end position="26"/>
    </location>
</feature>
<evidence type="ECO:0000256" key="2">
    <source>
        <dbReference type="ARBA" id="ARBA00022729"/>
    </source>
</evidence>
<dbReference type="InterPro" id="IPR051063">
    <property type="entry name" value="PDI"/>
</dbReference>
<dbReference type="InterPro" id="IPR005788">
    <property type="entry name" value="PDI_thioredoxin-like_dom"/>
</dbReference>
<reference evidence="8 9" key="1">
    <citation type="journal article" date="2007" name="Nature">
        <title>Evolution of genes and genomes on the Drosophila phylogeny.</title>
        <authorList>
            <consortium name="Drosophila 12 Genomes Consortium"/>
            <person name="Clark A.G."/>
            <person name="Eisen M.B."/>
            <person name="Smith D.R."/>
            <person name="Bergman C.M."/>
            <person name="Oliver B."/>
            <person name="Markow T.A."/>
            <person name="Kaufman T.C."/>
            <person name="Kellis M."/>
            <person name="Gelbart W."/>
            <person name="Iyer V.N."/>
            <person name="Pollard D.A."/>
            <person name="Sackton T.B."/>
            <person name="Larracuente A.M."/>
            <person name="Singh N.D."/>
            <person name="Abad J.P."/>
            <person name="Abt D.N."/>
            <person name="Adryan B."/>
            <person name="Aguade M."/>
            <person name="Akashi H."/>
            <person name="Anderson W.W."/>
            <person name="Aquadro C.F."/>
            <person name="Ardell D.H."/>
            <person name="Arguello R."/>
            <person name="Artieri C.G."/>
            <person name="Barbash D.A."/>
            <person name="Barker D."/>
            <person name="Barsanti P."/>
            <person name="Batterham P."/>
            <person name="Batzoglou S."/>
            <person name="Begun D."/>
            <person name="Bhutkar A."/>
            <person name="Blanco E."/>
            <person name="Bosak S.A."/>
            <person name="Bradley R.K."/>
            <person name="Brand A.D."/>
            <person name="Brent M.R."/>
            <person name="Brooks A.N."/>
            <person name="Brown R.H."/>
            <person name="Butlin R.K."/>
            <person name="Caggese C."/>
            <person name="Calvi B.R."/>
            <person name="Bernardo de Carvalho A."/>
            <person name="Caspi A."/>
            <person name="Castrezana S."/>
            <person name="Celniker S.E."/>
            <person name="Chang J.L."/>
            <person name="Chapple C."/>
            <person name="Chatterji S."/>
            <person name="Chinwalla A."/>
            <person name="Civetta A."/>
            <person name="Clifton S.W."/>
            <person name="Comeron J.M."/>
            <person name="Costello J.C."/>
            <person name="Coyne J.A."/>
            <person name="Daub J."/>
            <person name="David R.G."/>
            <person name="Delcher A.L."/>
            <person name="Delehaunty K."/>
            <person name="Do C.B."/>
            <person name="Ebling H."/>
            <person name="Edwards K."/>
            <person name="Eickbush T."/>
            <person name="Evans J.D."/>
            <person name="Filipski A."/>
            <person name="Findeiss S."/>
            <person name="Freyhult E."/>
            <person name="Fulton L."/>
            <person name="Fulton R."/>
            <person name="Garcia A.C."/>
            <person name="Gardiner A."/>
            <person name="Garfield D.A."/>
            <person name="Garvin B.E."/>
            <person name="Gibson G."/>
            <person name="Gilbert D."/>
            <person name="Gnerre S."/>
            <person name="Godfrey J."/>
            <person name="Good R."/>
            <person name="Gotea V."/>
            <person name="Gravely B."/>
            <person name="Greenberg A.J."/>
            <person name="Griffiths-Jones S."/>
            <person name="Gross S."/>
            <person name="Guigo R."/>
            <person name="Gustafson E.A."/>
            <person name="Haerty W."/>
            <person name="Hahn M.W."/>
            <person name="Halligan D.L."/>
            <person name="Halpern A.L."/>
            <person name="Halter G.M."/>
            <person name="Han M.V."/>
            <person name="Heger A."/>
            <person name="Hillier L."/>
            <person name="Hinrichs A.S."/>
            <person name="Holmes I."/>
            <person name="Hoskins R.A."/>
            <person name="Hubisz M.J."/>
            <person name="Hultmark D."/>
            <person name="Huntley M.A."/>
            <person name="Jaffe D.B."/>
            <person name="Jagadeeshan S."/>
            <person name="Jeck W.R."/>
            <person name="Johnson J."/>
            <person name="Jones C.D."/>
            <person name="Jordan W.C."/>
            <person name="Karpen G.H."/>
            <person name="Kataoka E."/>
            <person name="Keightley P.D."/>
            <person name="Kheradpour P."/>
            <person name="Kirkness E.F."/>
            <person name="Koerich L.B."/>
            <person name="Kristiansen K."/>
            <person name="Kudrna D."/>
            <person name="Kulathinal R.J."/>
            <person name="Kumar S."/>
            <person name="Kwok R."/>
            <person name="Lander E."/>
            <person name="Langley C.H."/>
            <person name="Lapoint R."/>
            <person name="Lazzaro B.P."/>
            <person name="Lee S.J."/>
            <person name="Levesque L."/>
            <person name="Li R."/>
            <person name="Lin C.F."/>
            <person name="Lin M.F."/>
            <person name="Lindblad-Toh K."/>
            <person name="Llopart A."/>
            <person name="Long M."/>
            <person name="Low L."/>
            <person name="Lozovsky E."/>
            <person name="Lu J."/>
            <person name="Luo M."/>
            <person name="Machado C.A."/>
            <person name="Makalowski W."/>
            <person name="Marzo M."/>
            <person name="Matsuda M."/>
            <person name="Matzkin L."/>
            <person name="McAllister B."/>
            <person name="McBride C.S."/>
            <person name="McKernan B."/>
            <person name="McKernan K."/>
            <person name="Mendez-Lago M."/>
            <person name="Minx P."/>
            <person name="Mollenhauer M.U."/>
            <person name="Montooth K."/>
            <person name="Mount S.M."/>
            <person name="Mu X."/>
            <person name="Myers E."/>
            <person name="Negre B."/>
            <person name="Newfeld S."/>
            <person name="Nielsen R."/>
            <person name="Noor M.A."/>
            <person name="O'Grady P."/>
            <person name="Pachter L."/>
            <person name="Papaceit M."/>
            <person name="Parisi M.J."/>
            <person name="Parisi M."/>
            <person name="Parts L."/>
            <person name="Pedersen J.S."/>
            <person name="Pesole G."/>
            <person name="Phillippy A.M."/>
            <person name="Ponting C.P."/>
            <person name="Pop M."/>
            <person name="Porcelli D."/>
            <person name="Powell J.R."/>
            <person name="Prohaska S."/>
            <person name="Pruitt K."/>
            <person name="Puig M."/>
            <person name="Quesneville H."/>
            <person name="Ram K.R."/>
            <person name="Rand D."/>
            <person name="Rasmussen M.D."/>
            <person name="Reed L.K."/>
            <person name="Reenan R."/>
            <person name="Reily A."/>
            <person name="Remington K.A."/>
            <person name="Rieger T.T."/>
            <person name="Ritchie M.G."/>
            <person name="Robin C."/>
            <person name="Rogers Y.H."/>
            <person name="Rohde C."/>
            <person name="Rozas J."/>
            <person name="Rubenfield M.J."/>
            <person name="Ruiz A."/>
            <person name="Russo S."/>
            <person name="Salzberg S.L."/>
            <person name="Sanchez-Gracia A."/>
            <person name="Saranga D.J."/>
            <person name="Sato H."/>
            <person name="Schaeffer S.W."/>
            <person name="Schatz M.C."/>
            <person name="Schlenke T."/>
            <person name="Schwartz R."/>
            <person name="Segarra C."/>
            <person name="Singh R.S."/>
            <person name="Sirot L."/>
            <person name="Sirota M."/>
            <person name="Sisneros N.B."/>
            <person name="Smith C.D."/>
            <person name="Smith T.F."/>
            <person name="Spieth J."/>
            <person name="Stage D.E."/>
            <person name="Stark A."/>
            <person name="Stephan W."/>
            <person name="Strausberg R.L."/>
            <person name="Strempel S."/>
            <person name="Sturgill D."/>
            <person name="Sutton G."/>
            <person name="Sutton G.G."/>
            <person name="Tao W."/>
            <person name="Teichmann S."/>
            <person name="Tobari Y.N."/>
            <person name="Tomimura Y."/>
            <person name="Tsolas J.M."/>
            <person name="Valente V.L."/>
            <person name="Venter E."/>
            <person name="Venter J.C."/>
            <person name="Vicario S."/>
            <person name="Vieira F.G."/>
            <person name="Vilella A.J."/>
            <person name="Villasante A."/>
            <person name="Walenz B."/>
            <person name="Wang J."/>
            <person name="Wasserman M."/>
            <person name="Watts T."/>
            <person name="Wilson D."/>
            <person name="Wilson R.K."/>
            <person name="Wing R.A."/>
            <person name="Wolfner M.F."/>
            <person name="Wong A."/>
            <person name="Wong G.K."/>
            <person name="Wu C.I."/>
            <person name="Wu G."/>
            <person name="Yamamoto D."/>
            <person name="Yang H.P."/>
            <person name="Yang S.P."/>
            <person name="Yorke J.A."/>
            <person name="Yoshida K."/>
            <person name="Zdobnov E."/>
            <person name="Zhang P."/>
            <person name="Zhang Y."/>
            <person name="Zimin A.V."/>
            <person name="Baldwin J."/>
            <person name="Abdouelleil A."/>
            <person name="Abdulkadir J."/>
            <person name="Abebe A."/>
            <person name="Abera B."/>
            <person name="Abreu J."/>
            <person name="Acer S.C."/>
            <person name="Aftuck L."/>
            <person name="Alexander A."/>
            <person name="An P."/>
            <person name="Anderson E."/>
            <person name="Anderson S."/>
            <person name="Arachi H."/>
            <person name="Azer M."/>
            <person name="Bachantsang P."/>
            <person name="Barry A."/>
            <person name="Bayul T."/>
            <person name="Berlin A."/>
            <person name="Bessette D."/>
            <person name="Bloom T."/>
            <person name="Blye J."/>
            <person name="Boguslavskiy L."/>
            <person name="Bonnet C."/>
            <person name="Boukhgalter B."/>
            <person name="Bourzgui I."/>
            <person name="Brown A."/>
            <person name="Cahill P."/>
            <person name="Channer S."/>
            <person name="Cheshatsang Y."/>
            <person name="Chuda L."/>
            <person name="Citroen M."/>
            <person name="Collymore A."/>
            <person name="Cooke P."/>
            <person name="Costello M."/>
            <person name="D'Aco K."/>
            <person name="Daza R."/>
            <person name="De Haan G."/>
            <person name="DeGray S."/>
            <person name="DeMaso C."/>
            <person name="Dhargay N."/>
            <person name="Dooley K."/>
            <person name="Dooley E."/>
            <person name="Doricent M."/>
            <person name="Dorje P."/>
            <person name="Dorjee K."/>
            <person name="Dupes A."/>
            <person name="Elong R."/>
            <person name="Falk J."/>
            <person name="Farina A."/>
            <person name="Faro S."/>
            <person name="Ferguson D."/>
            <person name="Fisher S."/>
            <person name="Foley C.D."/>
            <person name="Franke A."/>
            <person name="Friedrich D."/>
            <person name="Gadbois L."/>
            <person name="Gearin G."/>
            <person name="Gearin C.R."/>
            <person name="Giannoukos G."/>
            <person name="Goode T."/>
            <person name="Graham J."/>
            <person name="Grandbois E."/>
            <person name="Grewal S."/>
            <person name="Gyaltsen K."/>
            <person name="Hafez N."/>
            <person name="Hagos B."/>
            <person name="Hall J."/>
            <person name="Henson C."/>
            <person name="Hollinger A."/>
            <person name="Honan T."/>
            <person name="Huard M.D."/>
            <person name="Hughes L."/>
            <person name="Hurhula B."/>
            <person name="Husby M.E."/>
            <person name="Kamat A."/>
            <person name="Kanga B."/>
            <person name="Kashin S."/>
            <person name="Khazanovich D."/>
            <person name="Kisner P."/>
            <person name="Lance K."/>
            <person name="Lara M."/>
            <person name="Lee W."/>
            <person name="Lennon N."/>
            <person name="Letendre F."/>
            <person name="LeVine R."/>
            <person name="Lipovsky A."/>
            <person name="Liu X."/>
            <person name="Liu J."/>
            <person name="Liu S."/>
            <person name="Lokyitsang T."/>
            <person name="Lokyitsang Y."/>
            <person name="Lubonja R."/>
            <person name="Lui A."/>
            <person name="MacDonald P."/>
            <person name="Magnisalis V."/>
            <person name="Maru K."/>
            <person name="Matthews C."/>
            <person name="McCusker W."/>
            <person name="McDonough S."/>
            <person name="Mehta T."/>
            <person name="Meldrim J."/>
            <person name="Meneus L."/>
            <person name="Mihai O."/>
            <person name="Mihalev A."/>
            <person name="Mihova T."/>
            <person name="Mittelman R."/>
            <person name="Mlenga V."/>
            <person name="Montmayeur A."/>
            <person name="Mulrain L."/>
            <person name="Navidi A."/>
            <person name="Naylor J."/>
            <person name="Negash T."/>
            <person name="Nguyen T."/>
            <person name="Nguyen N."/>
            <person name="Nicol R."/>
            <person name="Norbu C."/>
            <person name="Norbu N."/>
            <person name="Novod N."/>
            <person name="O'Neill B."/>
            <person name="Osman S."/>
            <person name="Markiewicz E."/>
            <person name="Oyono O.L."/>
            <person name="Patti C."/>
            <person name="Phunkhang P."/>
            <person name="Pierre F."/>
            <person name="Priest M."/>
            <person name="Raghuraman S."/>
            <person name="Rege F."/>
            <person name="Reyes R."/>
            <person name="Rise C."/>
            <person name="Rogov P."/>
            <person name="Ross K."/>
            <person name="Ryan E."/>
            <person name="Settipalli S."/>
            <person name="Shea T."/>
            <person name="Sherpa N."/>
            <person name="Shi L."/>
            <person name="Shih D."/>
            <person name="Sparrow T."/>
            <person name="Spaulding J."/>
            <person name="Stalker J."/>
            <person name="Stange-Thomann N."/>
            <person name="Stavropoulos S."/>
            <person name="Stone C."/>
            <person name="Strader C."/>
            <person name="Tesfaye S."/>
            <person name="Thomson T."/>
            <person name="Thoulutsang Y."/>
            <person name="Thoulutsang D."/>
            <person name="Topham K."/>
            <person name="Topping I."/>
            <person name="Tsamla T."/>
            <person name="Vassiliev H."/>
            <person name="Vo A."/>
            <person name="Wangchuk T."/>
            <person name="Wangdi T."/>
            <person name="Weiand M."/>
            <person name="Wilkinson J."/>
            <person name="Wilson A."/>
            <person name="Yadav S."/>
            <person name="Young G."/>
            <person name="Yu Q."/>
            <person name="Zembek L."/>
            <person name="Zhong D."/>
            <person name="Zimmer A."/>
            <person name="Zwirko Z."/>
            <person name="Jaffe D.B."/>
            <person name="Alvarez P."/>
            <person name="Brockman W."/>
            <person name="Butler J."/>
            <person name="Chin C."/>
            <person name="Gnerre S."/>
            <person name="Grabherr M."/>
            <person name="Kleber M."/>
            <person name="Mauceli E."/>
            <person name="MacCallum I."/>
        </authorList>
    </citation>
    <scope>NUCLEOTIDE SEQUENCE [LARGE SCALE GENOMIC DNA]</scope>
    <source>
        <strain evidence="9">MSH-3 / Tucson 14011-0111.49</strain>
    </source>
</reference>
<keyword evidence="2 6" id="KW-0732">Signal</keyword>
<evidence type="ECO:0000256" key="3">
    <source>
        <dbReference type="ARBA" id="ARBA00022737"/>
    </source>
</evidence>
<dbReference type="Gene3D" id="3.40.30.10">
    <property type="entry name" value="Glutaredoxin"/>
    <property type="match status" value="3"/>
</dbReference>
<dbReference type="eggNOG" id="KOG0191">
    <property type="taxonomic scope" value="Eukaryota"/>
</dbReference>
<evidence type="ECO:0000313" key="9">
    <source>
        <dbReference type="Proteomes" id="UP000008744"/>
    </source>
</evidence>
<protein>
    <submittedName>
        <fullName evidence="8">GL15145</fullName>
    </submittedName>
</protein>
<organism evidence="9">
    <name type="scientific">Drosophila persimilis</name>
    <name type="common">Fruit fly</name>
    <dbReference type="NCBI Taxonomy" id="7234"/>
    <lineage>
        <taxon>Eukaryota</taxon>
        <taxon>Metazoa</taxon>
        <taxon>Ecdysozoa</taxon>
        <taxon>Arthropoda</taxon>
        <taxon>Hexapoda</taxon>
        <taxon>Insecta</taxon>
        <taxon>Pterygota</taxon>
        <taxon>Neoptera</taxon>
        <taxon>Endopterygota</taxon>
        <taxon>Diptera</taxon>
        <taxon>Brachycera</taxon>
        <taxon>Muscomorpha</taxon>
        <taxon>Ephydroidea</taxon>
        <taxon>Drosophilidae</taxon>
        <taxon>Drosophila</taxon>
        <taxon>Sophophora</taxon>
    </lineage>
</organism>
<dbReference type="GO" id="GO:0006457">
    <property type="term" value="P:protein folding"/>
    <property type="evidence" value="ECO:0007669"/>
    <property type="project" value="TreeGrafter"/>
</dbReference>
<dbReference type="GO" id="GO:2000427">
    <property type="term" value="P:positive regulation of apoptotic cell clearance"/>
    <property type="evidence" value="ECO:0007669"/>
    <property type="project" value="EnsemblMetazoa"/>
</dbReference>
<feature type="domain" description="Thioredoxin" evidence="7">
    <location>
        <begin position="20"/>
        <end position="145"/>
    </location>
</feature>
<evidence type="ECO:0000313" key="8">
    <source>
        <dbReference type="EMBL" id="EDW31033.1"/>
    </source>
</evidence>
<dbReference type="InterPro" id="IPR017937">
    <property type="entry name" value="Thioredoxin_CS"/>
</dbReference>
<evidence type="ECO:0000259" key="7">
    <source>
        <dbReference type="PROSITE" id="PS51352"/>
    </source>
</evidence>
<dbReference type="PRINTS" id="PR00421">
    <property type="entry name" value="THIOREDOXIN"/>
</dbReference>
<keyword evidence="4" id="KW-0676">Redox-active center</keyword>
<dbReference type="CDD" id="cd03005">
    <property type="entry name" value="PDI_a_ERp46"/>
    <property type="match status" value="1"/>
</dbReference>
<dbReference type="Pfam" id="PF00085">
    <property type="entry name" value="Thioredoxin"/>
    <property type="match status" value="3"/>
</dbReference>
<dbReference type="PhylomeDB" id="B4H3T2"/>
<dbReference type="FunFam" id="3.40.30.10:FF:000398">
    <property type="entry name" value="Thioredoxin domain-containing protein"/>
    <property type="match status" value="1"/>
</dbReference>
<dbReference type="GO" id="GO:0043277">
    <property type="term" value="P:apoptotic cell clearance"/>
    <property type="evidence" value="ECO:0007669"/>
    <property type="project" value="EnsemblMetazoa"/>
</dbReference>
<dbReference type="STRING" id="7234.B4H3T2"/>
<dbReference type="SUPFAM" id="SSF52833">
    <property type="entry name" value="Thioredoxin-like"/>
    <property type="match status" value="3"/>
</dbReference>
<evidence type="ECO:0000256" key="6">
    <source>
        <dbReference type="SAM" id="SignalP"/>
    </source>
</evidence>
<dbReference type="PROSITE" id="PS51352">
    <property type="entry name" value="THIOREDOXIN_2"/>
    <property type="match status" value="2"/>
</dbReference>
<dbReference type="SMR" id="B4H3T2"/>
<dbReference type="GO" id="GO:0003756">
    <property type="term" value="F:protein disulfide isomerase activity"/>
    <property type="evidence" value="ECO:0007669"/>
    <property type="project" value="InterPro"/>
</dbReference>
<dbReference type="HOGENOM" id="CLU_066321_0_0_1"/>
<dbReference type="InterPro" id="IPR013766">
    <property type="entry name" value="Thioredoxin_domain"/>
</dbReference>
<feature type="chain" id="PRO_5002804916" evidence="6">
    <location>
        <begin position="27"/>
        <end position="387"/>
    </location>
</feature>
<keyword evidence="3" id="KW-0677">Repeat</keyword>
<proteinExistence type="inferred from homology"/>
<dbReference type="AlphaFoldDB" id="B4H3T2"/>
<dbReference type="PANTHER" id="PTHR45672">
    <property type="entry name" value="PROTEIN DISULFIDE-ISOMERASE C17H9.14C-RELATED"/>
    <property type="match status" value="1"/>
</dbReference>
<name>B4H3T2_DROPE</name>
<evidence type="ECO:0000256" key="4">
    <source>
        <dbReference type="ARBA" id="ARBA00023284"/>
    </source>
</evidence>
<comment type="similarity">
    <text evidence="1 5">Belongs to the protein disulfide isomerase family.</text>
</comment>
<dbReference type="InterPro" id="IPR036249">
    <property type="entry name" value="Thioredoxin-like_sf"/>
</dbReference>
<evidence type="ECO:0000256" key="5">
    <source>
        <dbReference type="RuleBase" id="RU004208"/>
    </source>
</evidence>
<feature type="domain" description="Thioredoxin" evidence="7">
    <location>
        <begin position="232"/>
        <end position="383"/>
    </location>
</feature>
<gene>
    <name evidence="8" type="primary">Dper\GL15145</name>
    <name evidence="8" type="ORF">Dper_GL15145</name>
</gene>
<sequence>MLMRSLVPITVCAFFVSPFLSATVRAEEEAVKNAEKQFAVELDPEKFNQAVQSGNVFVKFFAPWCGHCKRLHPLWEQLAEIMNVEDPKVIIAKVDCTKHQALCAEHQVTGYPTLRLFKLGDTESVKFKGTRDLPAITDFINHELNTLSEVEQAEATLEENGGNTVPVANQNLGKVVDLSEDTFAKHVSSGNHFVKFFAPWCSHCQRLAPTWDELAKEIKHISGVTVSKIDCTQYRSVCQDFEVKGYPTLLWIEDGKKIEKYSGARDLPTLKSYVEKMVGVPMDKKEAVAEGIAFIKFYAPWCGHCQKLQPTWEQLATETHNSQSGVVIAKVDCTAPENKQICIDEQVEGYPTLFLYRNGQRQDEYEGSRTLPELKAYLKKSIGHDEL</sequence>
<dbReference type="NCBIfam" id="TIGR01126">
    <property type="entry name" value="pdi_dom"/>
    <property type="match status" value="1"/>
</dbReference>
<evidence type="ECO:0000256" key="1">
    <source>
        <dbReference type="ARBA" id="ARBA00006347"/>
    </source>
</evidence>
<dbReference type="PROSITE" id="PS00194">
    <property type="entry name" value="THIOREDOXIN_1"/>
    <property type="match status" value="2"/>
</dbReference>
<dbReference type="OrthoDB" id="71336at2759"/>
<dbReference type="Proteomes" id="UP000008744">
    <property type="component" value="Unassembled WGS sequence"/>
</dbReference>